<dbReference type="Proteomes" id="UP001224622">
    <property type="component" value="Unassembled WGS sequence"/>
</dbReference>
<protein>
    <submittedName>
        <fullName evidence="3">Zinc ribbon protein</fullName>
    </submittedName>
</protein>
<dbReference type="EMBL" id="JAVIGA010000008">
    <property type="protein sequence ID" value="MDQ9126817.1"/>
    <property type="molecule type" value="Genomic_DNA"/>
</dbReference>
<dbReference type="Pfam" id="PF11682">
    <property type="entry name" value="Zn_ribbon_11"/>
    <property type="match status" value="1"/>
</dbReference>
<dbReference type="Pfam" id="PF25165">
    <property type="entry name" value="DUF7828"/>
    <property type="match status" value="1"/>
</dbReference>
<dbReference type="InterPro" id="IPR021696">
    <property type="entry name" value="DUF3279"/>
</dbReference>
<sequence length="134" mass="15105">MRMLKCYLANDNSGHFVTTKEAINRDSGMLTCVSCGCRLILHVGEPGVAPWFEHDQQTVPVATLMKCANLDPQVKADERHAQLRKTVGWLAAPAAVQSWYCVRCQSHYQGEKHCITCSTGIYSIEEARWQENYT</sequence>
<feature type="domain" description="DUF7828" evidence="2">
    <location>
        <begin position="3"/>
        <end position="88"/>
    </location>
</feature>
<gene>
    <name evidence="3" type="ORF">RDT67_10290</name>
</gene>
<reference evidence="3" key="1">
    <citation type="submission" date="2023-08" db="EMBL/GenBank/DDBJ databases">
        <title>The Comparative Genomic Analysis of Yersiniaceae from Polar Regions.</title>
        <authorList>
            <person name="Goncharov A."/>
            <person name="Aslanov B."/>
            <person name="Kolodzhieva V."/>
            <person name="Azarov D."/>
            <person name="Mochov A."/>
            <person name="Lebedeva E."/>
        </authorList>
    </citation>
    <scope>NUCLEOTIDE SEQUENCE</scope>
    <source>
        <strain evidence="3">Vf</strain>
    </source>
</reference>
<evidence type="ECO:0000259" key="2">
    <source>
        <dbReference type="Pfam" id="PF25165"/>
    </source>
</evidence>
<evidence type="ECO:0000313" key="4">
    <source>
        <dbReference type="Proteomes" id="UP001224622"/>
    </source>
</evidence>
<accession>A0AAJ2D703</accession>
<evidence type="ECO:0000259" key="1">
    <source>
        <dbReference type="Pfam" id="PF11682"/>
    </source>
</evidence>
<proteinExistence type="predicted"/>
<dbReference type="AlphaFoldDB" id="A0AAJ2D703"/>
<dbReference type="RefSeq" id="WP_309047313.1">
    <property type="nucleotide sequence ID" value="NZ_JAVIGA010000008.1"/>
</dbReference>
<name>A0AAJ2D703_SERFO</name>
<organism evidence="3 4">
    <name type="scientific">Serratia fonticola</name>
    <dbReference type="NCBI Taxonomy" id="47917"/>
    <lineage>
        <taxon>Bacteria</taxon>
        <taxon>Pseudomonadati</taxon>
        <taxon>Pseudomonadota</taxon>
        <taxon>Gammaproteobacteria</taxon>
        <taxon>Enterobacterales</taxon>
        <taxon>Yersiniaceae</taxon>
        <taxon>Serratia</taxon>
    </lineage>
</organism>
<feature type="domain" description="DUF3279" evidence="1">
    <location>
        <begin position="95"/>
        <end position="130"/>
    </location>
</feature>
<comment type="caution">
    <text evidence="3">The sequence shown here is derived from an EMBL/GenBank/DDBJ whole genome shotgun (WGS) entry which is preliminary data.</text>
</comment>
<dbReference type="InterPro" id="IPR057150">
    <property type="entry name" value="DUF7828"/>
</dbReference>
<evidence type="ECO:0000313" key="3">
    <source>
        <dbReference type="EMBL" id="MDQ9126817.1"/>
    </source>
</evidence>